<dbReference type="InterPro" id="IPR009057">
    <property type="entry name" value="Homeodomain-like_sf"/>
</dbReference>
<dbReference type="PROSITE" id="PS50977">
    <property type="entry name" value="HTH_TETR_2"/>
    <property type="match status" value="1"/>
</dbReference>
<dbReference type="InterPro" id="IPR001647">
    <property type="entry name" value="HTH_TetR"/>
</dbReference>
<dbReference type="AlphaFoldDB" id="A0A0Q9ZF00"/>
<dbReference type="PRINTS" id="PR00455">
    <property type="entry name" value="HTHTETR"/>
</dbReference>
<comment type="caution">
    <text evidence="4">The sequence shown here is derived from an EMBL/GenBank/DDBJ whole genome shotgun (WGS) entry which is preliminary data.</text>
</comment>
<evidence type="ECO:0000313" key="4">
    <source>
        <dbReference type="EMBL" id="KRG27886.1"/>
    </source>
</evidence>
<protein>
    <submittedName>
        <fullName evidence="4">TetR family transcriptional regulator</fullName>
    </submittedName>
</protein>
<reference evidence="4" key="1">
    <citation type="submission" date="2015-10" db="EMBL/GenBank/DDBJ databases">
        <title>Draft genome sequence of Salegentibacter mishustinae KCTC 12263.</title>
        <authorList>
            <person name="Lin W."/>
            <person name="Zheng Q."/>
        </authorList>
    </citation>
    <scope>NUCLEOTIDE SEQUENCE [LARGE SCALE GENOMIC DNA]</scope>
    <source>
        <strain evidence="4">KCTC 12263</strain>
    </source>
</reference>
<feature type="domain" description="HTH tetR-type" evidence="3">
    <location>
        <begin position="1"/>
        <end position="59"/>
    </location>
</feature>
<name>A0A0Q9ZF00_9FLAO</name>
<dbReference type="Proteomes" id="UP000051643">
    <property type="component" value="Unassembled WGS sequence"/>
</dbReference>
<dbReference type="SUPFAM" id="SSF46689">
    <property type="entry name" value="Homeodomain-like"/>
    <property type="match status" value="1"/>
</dbReference>
<evidence type="ECO:0000256" key="2">
    <source>
        <dbReference type="PROSITE-ProRule" id="PRU00335"/>
    </source>
</evidence>
<gene>
    <name evidence="4" type="ORF">APR42_09060</name>
</gene>
<accession>A0A0Q9ZF00</accession>
<dbReference type="Pfam" id="PF00440">
    <property type="entry name" value="TetR_N"/>
    <property type="match status" value="1"/>
</dbReference>
<feature type="DNA-binding region" description="H-T-H motif" evidence="2">
    <location>
        <begin position="22"/>
        <end position="41"/>
    </location>
</feature>
<evidence type="ECO:0000259" key="3">
    <source>
        <dbReference type="PROSITE" id="PS50977"/>
    </source>
</evidence>
<keyword evidence="1 2" id="KW-0238">DNA-binding</keyword>
<evidence type="ECO:0000313" key="5">
    <source>
        <dbReference type="Proteomes" id="UP000051643"/>
    </source>
</evidence>
<proteinExistence type="predicted"/>
<dbReference type="PANTHER" id="PTHR43479">
    <property type="entry name" value="ACREF/ENVCD OPERON REPRESSOR-RELATED"/>
    <property type="match status" value="1"/>
</dbReference>
<dbReference type="EMBL" id="LKTP01000034">
    <property type="protein sequence ID" value="KRG27886.1"/>
    <property type="molecule type" value="Genomic_DNA"/>
</dbReference>
<dbReference type="GO" id="GO:0003677">
    <property type="term" value="F:DNA binding"/>
    <property type="evidence" value="ECO:0007669"/>
    <property type="project" value="UniProtKB-UniRule"/>
</dbReference>
<dbReference type="RefSeq" id="WP_057482559.1">
    <property type="nucleotide sequence ID" value="NZ_BMWR01000004.1"/>
</dbReference>
<dbReference type="Gene3D" id="1.10.357.10">
    <property type="entry name" value="Tetracycline Repressor, domain 2"/>
    <property type="match status" value="1"/>
</dbReference>
<organism evidence="4 5">
    <name type="scientific">Salegentibacter mishustinae</name>
    <dbReference type="NCBI Taxonomy" id="270918"/>
    <lineage>
        <taxon>Bacteria</taxon>
        <taxon>Pseudomonadati</taxon>
        <taxon>Bacteroidota</taxon>
        <taxon>Flavobacteriia</taxon>
        <taxon>Flavobacteriales</taxon>
        <taxon>Flavobacteriaceae</taxon>
        <taxon>Salegentibacter</taxon>
    </lineage>
</organism>
<dbReference type="STRING" id="270918.APR42_09060"/>
<sequence length="205" mass="23831">MKEAIQNTATNLFLRLGFKSVTMDDIAEEMGISKKTIYAHYSNKSQLIEGSVWQLMEEINTGIESLRAQNLNPIVENFEVKVYVQRMLKNEKTSPQFQLKKYYPKIYNTISNKKFEVAQRSIIDNLERGIRSGYYRSNISISFVSRLHFAGMLGVKDKNLFPEDEFSNNKLMDYLLEYHLRAICTPKGLEVLEDLLTKNKVKNEI</sequence>
<dbReference type="PANTHER" id="PTHR43479:SF11">
    <property type="entry name" value="ACREF_ENVCD OPERON REPRESSOR-RELATED"/>
    <property type="match status" value="1"/>
</dbReference>
<dbReference type="InterPro" id="IPR050624">
    <property type="entry name" value="HTH-type_Tx_Regulator"/>
</dbReference>
<evidence type="ECO:0000256" key="1">
    <source>
        <dbReference type="ARBA" id="ARBA00023125"/>
    </source>
</evidence>
<keyword evidence="5" id="KW-1185">Reference proteome</keyword>
<dbReference type="OrthoDB" id="881297at2"/>